<feature type="transmembrane region" description="Helical" evidence="7">
    <location>
        <begin position="344"/>
        <end position="376"/>
    </location>
</feature>
<dbReference type="AlphaFoldDB" id="A0A2S2CV42"/>
<feature type="transmembrane region" description="Helical" evidence="7">
    <location>
        <begin position="300"/>
        <end position="323"/>
    </location>
</feature>
<proteinExistence type="predicted"/>
<dbReference type="Proteomes" id="UP000245629">
    <property type="component" value="Chromosome 3"/>
</dbReference>
<dbReference type="EMBL" id="CP029354">
    <property type="protein sequence ID" value="AWK88346.1"/>
    <property type="molecule type" value="Genomic_DNA"/>
</dbReference>
<evidence type="ECO:0000256" key="4">
    <source>
        <dbReference type="ARBA" id="ARBA00022989"/>
    </source>
</evidence>
<keyword evidence="5 7" id="KW-0472">Membrane</keyword>
<evidence type="ECO:0000256" key="1">
    <source>
        <dbReference type="ARBA" id="ARBA00004651"/>
    </source>
</evidence>
<dbReference type="PANTHER" id="PTHR43738">
    <property type="entry name" value="ABC TRANSPORTER, MEMBRANE PROTEIN"/>
    <property type="match status" value="1"/>
</dbReference>
<gene>
    <name evidence="9" type="ORF">DEW08_19850</name>
</gene>
<organism evidence="9 10">
    <name type="scientific">Azospirillum thermophilum</name>
    <dbReference type="NCBI Taxonomy" id="2202148"/>
    <lineage>
        <taxon>Bacteria</taxon>
        <taxon>Pseudomonadati</taxon>
        <taxon>Pseudomonadota</taxon>
        <taxon>Alphaproteobacteria</taxon>
        <taxon>Rhodospirillales</taxon>
        <taxon>Azospirillaceae</taxon>
        <taxon>Azospirillum</taxon>
    </lineage>
</organism>
<evidence type="ECO:0000313" key="10">
    <source>
        <dbReference type="Proteomes" id="UP000245629"/>
    </source>
</evidence>
<feature type="compositionally biased region" description="Acidic residues" evidence="6">
    <location>
        <begin position="163"/>
        <end position="172"/>
    </location>
</feature>
<feature type="transmembrane region" description="Helical" evidence="7">
    <location>
        <begin position="396"/>
        <end position="418"/>
    </location>
</feature>
<evidence type="ECO:0000256" key="6">
    <source>
        <dbReference type="SAM" id="MobiDB-lite"/>
    </source>
</evidence>
<dbReference type="GO" id="GO:0005886">
    <property type="term" value="C:plasma membrane"/>
    <property type="evidence" value="ECO:0007669"/>
    <property type="project" value="UniProtKB-SubCell"/>
</dbReference>
<sequence>MNPWPVVAADLRKGWAGALAVVLLVALAVALGVAVSAQERALRKGSARAADRFDLVVGAPGSPTQLVLTTVYLQPSPLRLVDGSLLSRLQADPGVELAAPIAFGDSHGRYPVVGTTAAFLALSGSPAEGRLFAAATEAVVGADVELPLGARFKPRHGQGHAAEDDDDDDAHEDGDHHDPAVHQELEYQVVGRLPRQGSPWDRAILVPVEAVWWLHGLPTGHAADRGRSGPPSGLVVGDRFDDPAPAGVPALVVKPKSVGDAYRLRGLLNAPGQGGQPVTMAVFPAEVLVELYATLGDARALVSVIAVATQVLVVAAVLLAVFATLATRRRPLAVLRALGASRGYVFAAVWLQVTLLVAAGGIAGLGLGWLGALAFSEVLRARTGLALPVALGSGEVAMVAALVLAGGLLALVPAAWSYRQPVAAGLRA</sequence>
<evidence type="ECO:0000256" key="5">
    <source>
        <dbReference type="ARBA" id="ARBA00023136"/>
    </source>
</evidence>
<dbReference type="RefSeq" id="WP_109330527.1">
    <property type="nucleotide sequence ID" value="NZ_CP029354.1"/>
</dbReference>
<evidence type="ECO:0000256" key="2">
    <source>
        <dbReference type="ARBA" id="ARBA00022475"/>
    </source>
</evidence>
<evidence type="ECO:0000256" key="7">
    <source>
        <dbReference type="SAM" id="Phobius"/>
    </source>
</evidence>
<comment type="subcellular location">
    <subcellularLocation>
        <location evidence="1">Cell membrane</location>
        <topology evidence="1">Multi-pass membrane protein</topology>
    </subcellularLocation>
</comment>
<dbReference type="InterPro" id="IPR051125">
    <property type="entry name" value="ABC-4/HrtB_transporter"/>
</dbReference>
<keyword evidence="3 7" id="KW-0812">Transmembrane</keyword>
<dbReference type="InterPro" id="IPR003838">
    <property type="entry name" value="ABC3_permease_C"/>
</dbReference>
<protein>
    <submittedName>
        <fullName evidence="9">ABC transporter permease</fullName>
    </submittedName>
</protein>
<keyword evidence="10" id="KW-1185">Reference proteome</keyword>
<evidence type="ECO:0000313" key="9">
    <source>
        <dbReference type="EMBL" id="AWK88346.1"/>
    </source>
</evidence>
<evidence type="ECO:0000256" key="3">
    <source>
        <dbReference type="ARBA" id="ARBA00022692"/>
    </source>
</evidence>
<dbReference type="Pfam" id="PF02687">
    <property type="entry name" value="FtsX"/>
    <property type="match status" value="1"/>
</dbReference>
<accession>A0A2S2CV42</accession>
<name>A0A2S2CV42_9PROT</name>
<keyword evidence="4 7" id="KW-1133">Transmembrane helix</keyword>
<dbReference type="KEGG" id="azz:DEW08_19850"/>
<feature type="domain" description="ABC3 transporter permease C-terminal" evidence="8">
    <location>
        <begin position="304"/>
        <end position="418"/>
    </location>
</feature>
<feature type="region of interest" description="Disordered" evidence="6">
    <location>
        <begin position="151"/>
        <end position="177"/>
    </location>
</feature>
<evidence type="ECO:0000259" key="8">
    <source>
        <dbReference type="Pfam" id="PF02687"/>
    </source>
</evidence>
<dbReference type="OrthoDB" id="9784014at2"/>
<reference evidence="10" key="1">
    <citation type="submission" date="2018-05" db="EMBL/GenBank/DDBJ databases">
        <title>Azospirillum thermophila sp. nov., a novel isolated from hot spring.</title>
        <authorList>
            <person name="Zhao Z."/>
        </authorList>
    </citation>
    <scope>NUCLEOTIDE SEQUENCE [LARGE SCALE GENOMIC DNA]</scope>
    <source>
        <strain evidence="10">CFH 70021</strain>
    </source>
</reference>
<keyword evidence="2" id="KW-1003">Cell membrane</keyword>
<dbReference type="PANTHER" id="PTHR43738:SF2">
    <property type="entry name" value="ABC TRANSPORTER PERMEASE"/>
    <property type="match status" value="1"/>
</dbReference>